<protein>
    <submittedName>
        <fullName evidence="1">GLPGLI family protein</fullName>
    </submittedName>
</protein>
<gene>
    <name evidence="1" type="ORF">SAMN05421847_0997</name>
</gene>
<name>A0A1H5V2L3_9FLAO</name>
<dbReference type="InterPro" id="IPR005901">
    <property type="entry name" value="GLPGLI"/>
</dbReference>
<dbReference type="OrthoDB" id="1440774at2"/>
<dbReference type="RefSeq" id="WP_103912962.1">
    <property type="nucleotide sequence ID" value="NZ_FNUS01000001.1"/>
</dbReference>
<dbReference type="EMBL" id="FNUS01000001">
    <property type="protein sequence ID" value="SEF80968.1"/>
    <property type="molecule type" value="Genomic_DNA"/>
</dbReference>
<organism evidence="1 2">
    <name type="scientific">Halpernia humi</name>
    <dbReference type="NCBI Taxonomy" id="493375"/>
    <lineage>
        <taxon>Bacteria</taxon>
        <taxon>Pseudomonadati</taxon>
        <taxon>Bacteroidota</taxon>
        <taxon>Flavobacteriia</taxon>
        <taxon>Flavobacteriales</taxon>
        <taxon>Weeksellaceae</taxon>
        <taxon>Chryseobacterium group</taxon>
        <taxon>Halpernia</taxon>
    </lineage>
</organism>
<evidence type="ECO:0000313" key="1">
    <source>
        <dbReference type="EMBL" id="SEF80968.1"/>
    </source>
</evidence>
<dbReference type="Proteomes" id="UP000236738">
    <property type="component" value="Unassembled WGS sequence"/>
</dbReference>
<proteinExistence type="predicted"/>
<keyword evidence="2" id="KW-1185">Reference proteome</keyword>
<dbReference type="NCBIfam" id="TIGR01200">
    <property type="entry name" value="GLPGLI"/>
    <property type="match status" value="1"/>
</dbReference>
<dbReference type="Pfam" id="PF09697">
    <property type="entry name" value="Porph_ging"/>
    <property type="match status" value="1"/>
</dbReference>
<evidence type="ECO:0000313" key="2">
    <source>
        <dbReference type="Proteomes" id="UP000236738"/>
    </source>
</evidence>
<accession>A0A1H5V2L3</accession>
<sequence length="273" mass="32579">MKRLVFLVLPFLFSAQTHRFIYEYQFKTDSTSADYEKTNMVLDINPVDVKFYDYDYAKNDSINKLRDYKNYIWNDTPAIVRKKNSNENLNFELLNDYFAYKSIDKIDWKLSPETKKVGQYNLQKATSNFGGRNWTAWFNPEIPLNEGPYKFRGLPGLIFEISDSQQQFIFKLIKSYQLASTYKTMDFLETQMDKKPLLVTKATLDKIKLDFYNDPYHEIRENFVYKPDETIKLMNVRITSKDQINDATKSYQKYIRKNNNVIERDKALKYPEN</sequence>
<reference evidence="2" key="1">
    <citation type="submission" date="2016-10" db="EMBL/GenBank/DDBJ databases">
        <authorList>
            <person name="Varghese N."/>
            <person name="Submissions S."/>
        </authorList>
    </citation>
    <scope>NUCLEOTIDE SEQUENCE [LARGE SCALE GENOMIC DNA]</scope>
    <source>
        <strain evidence="2">DSM 21580</strain>
    </source>
</reference>
<dbReference type="AlphaFoldDB" id="A0A1H5V2L3"/>